<dbReference type="PROSITE" id="PS51257">
    <property type="entry name" value="PROKAR_LIPOPROTEIN"/>
    <property type="match status" value="1"/>
</dbReference>
<evidence type="ECO:0000259" key="1">
    <source>
        <dbReference type="Pfam" id="PF10988"/>
    </source>
</evidence>
<dbReference type="Gene3D" id="2.160.20.120">
    <property type="match status" value="1"/>
</dbReference>
<reference evidence="2 3" key="1">
    <citation type="submission" date="2017-06" db="EMBL/GenBank/DDBJ databases">
        <authorList>
            <person name="Kim H.J."/>
            <person name="Triplett B.A."/>
        </authorList>
    </citation>
    <scope>NUCLEOTIDE SEQUENCE [LARGE SCALE GENOMIC DNA]</scope>
    <source>
        <strain evidence="2 3">DSM 14713</strain>
    </source>
</reference>
<name>A0A250IP12_9BACT</name>
<protein>
    <recommendedName>
        <fullName evidence="1">Putative auto-transporter adhesin head GIN domain-containing protein</fullName>
    </recommendedName>
</protein>
<dbReference type="KEGG" id="mbd:MEBOL_006165"/>
<dbReference type="AlphaFoldDB" id="A0A250IP12"/>
<gene>
    <name evidence="2" type="ORF">MEBOL_006165</name>
</gene>
<dbReference type="Pfam" id="PF10988">
    <property type="entry name" value="DUF2807"/>
    <property type="match status" value="1"/>
</dbReference>
<dbReference type="RefSeq" id="WP_095980831.1">
    <property type="nucleotide sequence ID" value="NZ_CP022163.1"/>
</dbReference>
<dbReference type="OrthoDB" id="5382730at2"/>
<organism evidence="2 3">
    <name type="scientific">Melittangium boletus DSM 14713</name>
    <dbReference type="NCBI Taxonomy" id="1294270"/>
    <lineage>
        <taxon>Bacteria</taxon>
        <taxon>Pseudomonadati</taxon>
        <taxon>Myxococcota</taxon>
        <taxon>Myxococcia</taxon>
        <taxon>Myxococcales</taxon>
        <taxon>Cystobacterineae</taxon>
        <taxon>Archangiaceae</taxon>
        <taxon>Melittangium</taxon>
    </lineage>
</organism>
<evidence type="ECO:0000313" key="3">
    <source>
        <dbReference type="Proteomes" id="UP000217289"/>
    </source>
</evidence>
<accession>A0A250IP12</accession>
<proteinExistence type="predicted"/>
<feature type="domain" description="Putative auto-transporter adhesin head GIN" evidence="1">
    <location>
        <begin position="43"/>
        <end position="231"/>
    </location>
</feature>
<sequence>MNRKSRGLWVGLSLLVVASTGCGLGLDLRGNGNLVQEERQTADFVALEVNDGIDVIVLVDAARPRAVRVVGDDNLLARLLTEVEGGKTLHVYFPKTELMHWSSANPLRVEVTVPSLEALSRSGGGTVDVSGSITAESFALAASGGGTVRIGGLDTDSLSMDVSGGADVTLAGSASRVTSTLSGGSTLQARELAVREATLNSSGGCSTVMRVSDSLRVTASGGADLRISGRPTVLSQDLSGGSTLSFE</sequence>
<dbReference type="InterPro" id="IPR021255">
    <property type="entry name" value="DUF2807"/>
</dbReference>
<dbReference type="EMBL" id="CP022163">
    <property type="protein sequence ID" value="ATB32676.1"/>
    <property type="molecule type" value="Genomic_DNA"/>
</dbReference>
<dbReference type="Proteomes" id="UP000217289">
    <property type="component" value="Chromosome"/>
</dbReference>
<evidence type="ECO:0000313" key="2">
    <source>
        <dbReference type="EMBL" id="ATB32676.1"/>
    </source>
</evidence>
<keyword evidence="3" id="KW-1185">Reference proteome</keyword>